<dbReference type="GO" id="GO:0001006">
    <property type="term" value="F:RNA polymerase III type 3 promoter sequence-specific DNA binding"/>
    <property type="evidence" value="ECO:0007669"/>
    <property type="project" value="TreeGrafter"/>
</dbReference>
<evidence type="ECO:0000313" key="7">
    <source>
        <dbReference type="EMBL" id="CAD7230791.1"/>
    </source>
</evidence>
<name>A0A7R8ZT21_9CRUS</name>
<dbReference type="GO" id="GO:0042795">
    <property type="term" value="P:snRNA transcription by RNA polymerase II"/>
    <property type="evidence" value="ECO:0007669"/>
    <property type="project" value="TreeGrafter"/>
</dbReference>
<dbReference type="Gene3D" id="1.10.10.60">
    <property type="entry name" value="Homeodomain-like"/>
    <property type="match status" value="1"/>
</dbReference>
<keyword evidence="5" id="KW-0539">Nucleus</keyword>
<dbReference type="InterPro" id="IPR051575">
    <property type="entry name" value="Myb-like_DNA-bd"/>
</dbReference>
<dbReference type="AlphaFoldDB" id="A0A7R8ZT21"/>
<dbReference type="GO" id="GO:0005634">
    <property type="term" value="C:nucleus"/>
    <property type="evidence" value="ECO:0007669"/>
    <property type="project" value="UniProtKB-SubCell"/>
</dbReference>
<dbReference type="SUPFAM" id="SSF46689">
    <property type="entry name" value="Homeodomain-like"/>
    <property type="match status" value="1"/>
</dbReference>
<evidence type="ECO:0000256" key="1">
    <source>
        <dbReference type="ARBA" id="ARBA00004123"/>
    </source>
</evidence>
<dbReference type="Pfam" id="PF00249">
    <property type="entry name" value="Myb_DNA-binding"/>
    <property type="match status" value="1"/>
</dbReference>
<dbReference type="GO" id="GO:0000978">
    <property type="term" value="F:RNA polymerase II cis-regulatory region sequence-specific DNA binding"/>
    <property type="evidence" value="ECO:0007669"/>
    <property type="project" value="TreeGrafter"/>
</dbReference>
<dbReference type="SMART" id="SM00717">
    <property type="entry name" value="SANT"/>
    <property type="match status" value="1"/>
</dbReference>
<dbReference type="PANTHER" id="PTHR46621">
    <property type="entry name" value="SNRNA-ACTIVATING PROTEIN COMPLEX SUBUNIT 4"/>
    <property type="match status" value="1"/>
</dbReference>
<evidence type="ECO:0000256" key="3">
    <source>
        <dbReference type="ARBA" id="ARBA00023125"/>
    </source>
</evidence>
<evidence type="ECO:0000256" key="2">
    <source>
        <dbReference type="ARBA" id="ARBA00023015"/>
    </source>
</evidence>
<dbReference type="InterPro" id="IPR001005">
    <property type="entry name" value="SANT/Myb"/>
</dbReference>
<gene>
    <name evidence="7" type="ORF">CTOB1V02_LOCUS8647</name>
</gene>
<dbReference type="InterPro" id="IPR009057">
    <property type="entry name" value="Homeodomain-like_sf"/>
</dbReference>
<keyword evidence="2" id="KW-0805">Transcription regulation</keyword>
<dbReference type="GO" id="GO:0042796">
    <property type="term" value="P:snRNA transcription by RNA polymerase III"/>
    <property type="evidence" value="ECO:0007669"/>
    <property type="project" value="TreeGrafter"/>
</dbReference>
<feature type="region of interest" description="Disordered" evidence="6">
    <location>
        <begin position="26"/>
        <end position="98"/>
    </location>
</feature>
<evidence type="ECO:0000256" key="6">
    <source>
        <dbReference type="SAM" id="MobiDB-lite"/>
    </source>
</evidence>
<feature type="compositionally biased region" description="Low complexity" evidence="6">
    <location>
        <begin position="71"/>
        <end position="83"/>
    </location>
</feature>
<accession>A0A7R8ZT21</accession>
<comment type="subcellular location">
    <subcellularLocation>
        <location evidence="1">Nucleus</location>
    </subcellularLocation>
</comment>
<dbReference type="OrthoDB" id="2143914at2759"/>
<dbReference type="PROSITE" id="PS51294">
    <property type="entry name" value="HTH_MYB"/>
    <property type="match status" value="1"/>
</dbReference>
<dbReference type="PANTHER" id="PTHR46621:SF1">
    <property type="entry name" value="SNRNA-ACTIVATING PROTEIN COMPLEX SUBUNIT 4"/>
    <property type="match status" value="1"/>
</dbReference>
<dbReference type="EMBL" id="OB662961">
    <property type="protein sequence ID" value="CAD7230791.1"/>
    <property type="molecule type" value="Genomic_DNA"/>
</dbReference>
<dbReference type="InterPro" id="IPR017930">
    <property type="entry name" value="Myb_dom"/>
</dbReference>
<keyword evidence="3" id="KW-0238">DNA-binding</keyword>
<organism evidence="7">
    <name type="scientific">Cyprideis torosa</name>
    <dbReference type="NCBI Taxonomy" id="163714"/>
    <lineage>
        <taxon>Eukaryota</taxon>
        <taxon>Metazoa</taxon>
        <taxon>Ecdysozoa</taxon>
        <taxon>Arthropoda</taxon>
        <taxon>Crustacea</taxon>
        <taxon>Oligostraca</taxon>
        <taxon>Ostracoda</taxon>
        <taxon>Podocopa</taxon>
        <taxon>Podocopida</taxon>
        <taxon>Cytherocopina</taxon>
        <taxon>Cytheroidea</taxon>
        <taxon>Cytherideidae</taxon>
        <taxon>Cyprideis</taxon>
    </lineage>
</organism>
<keyword evidence="4" id="KW-0804">Transcription</keyword>
<protein>
    <submittedName>
        <fullName evidence="7">Uncharacterized protein</fullName>
    </submittedName>
</protein>
<proteinExistence type="predicted"/>
<evidence type="ECO:0000256" key="5">
    <source>
        <dbReference type="ARBA" id="ARBA00023242"/>
    </source>
</evidence>
<dbReference type="FunFam" id="1.10.10.60:FF:000016">
    <property type="entry name" value="Transcriptional activator Myb isoform A"/>
    <property type="match status" value="1"/>
</dbReference>
<dbReference type="PROSITE" id="PS50090">
    <property type="entry name" value="MYB_LIKE"/>
    <property type="match status" value="1"/>
</dbReference>
<evidence type="ECO:0000256" key="4">
    <source>
        <dbReference type="ARBA" id="ARBA00023163"/>
    </source>
</evidence>
<dbReference type="GO" id="GO:0019185">
    <property type="term" value="C:snRNA-activating protein complex"/>
    <property type="evidence" value="ECO:0007669"/>
    <property type="project" value="TreeGrafter"/>
</dbReference>
<feature type="compositionally biased region" description="Acidic residues" evidence="6">
    <location>
        <begin position="52"/>
        <end position="67"/>
    </location>
</feature>
<dbReference type="CDD" id="cd00167">
    <property type="entry name" value="SANT"/>
    <property type="match status" value="1"/>
</dbReference>
<sequence>MSDDGYRVLDVVLQGSAHFMYSQHSSSGRLGYHQTGPDGPPLAVGEVSSSSMEEDELEEEEEEEDKENDQVSSTTPPVSVIPSGATSSAVVHRKYGSKSKWTKDEDEKLRAVVEMYGDKNWERIVAHFPGKSDAQCQHRWSKVVNPALVKGPWTKEVRKTGSVPFPVTLSPGAGSGKGSFLFGVSLRRRPSLRCDR</sequence>
<reference evidence="7" key="1">
    <citation type="submission" date="2020-11" db="EMBL/GenBank/DDBJ databases">
        <authorList>
            <person name="Tran Van P."/>
        </authorList>
    </citation>
    <scope>NUCLEOTIDE SEQUENCE</scope>
</reference>